<keyword evidence="2" id="KW-0449">Lipoprotein</keyword>
<gene>
    <name evidence="2" type="ORF">DB31_3659</name>
</gene>
<evidence type="ECO:0000313" key="3">
    <source>
        <dbReference type="Proteomes" id="UP000028725"/>
    </source>
</evidence>
<keyword evidence="1" id="KW-0732">Signal</keyword>
<feature type="signal peptide" evidence="1">
    <location>
        <begin position="1"/>
        <end position="18"/>
    </location>
</feature>
<dbReference type="PROSITE" id="PS51257">
    <property type="entry name" value="PROKAR_LIPOPROTEIN"/>
    <property type="match status" value="1"/>
</dbReference>
<protein>
    <submittedName>
        <fullName evidence="2">Putative lipoprotein</fullName>
    </submittedName>
</protein>
<comment type="caution">
    <text evidence="2">The sequence shown here is derived from an EMBL/GenBank/DDBJ whole genome shotgun (WGS) entry which is preliminary data.</text>
</comment>
<dbReference type="AlphaFoldDB" id="A0A085WV16"/>
<organism evidence="2 3">
    <name type="scientific">Hyalangium minutum</name>
    <dbReference type="NCBI Taxonomy" id="394096"/>
    <lineage>
        <taxon>Bacteria</taxon>
        <taxon>Pseudomonadati</taxon>
        <taxon>Myxococcota</taxon>
        <taxon>Myxococcia</taxon>
        <taxon>Myxococcales</taxon>
        <taxon>Cystobacterineae</taxon>
        <taxon>Archangiaceae</taxon>
        <taxon>Hyalangium</taxon>
    </lineage>
</organism>
<evidence type="ECO:0000256" key="1">
    <source>
        <dbReference type="SAM" id="SignalP"/>
    </source>
</evidence>
<proteinExistence type="predicted"/>
<dbReference type="OrthoDB" id="5381655at2"/>
<dbReference type="Proteomes" id="UP000028725">
    <property type="component" value="Unassembled WGS sequence"/>
</dbReference>
<sequence length="263" mass="27910">MFRSAPSLKSLVVAPSLAAVLGLLSGCGGRTETVSVSLEDLSNRTLTYALVDVDALETPDAAGSHRFTVTLSQPEDGCTRLVDGVTATFNGQPMKLELGGFPDTSGRDACEQSRAWFDFDPEVWNAEPIEDARVFLKDKDGTPAITLIVKGAKAKRRFAFQGTGTGTTLRRGQTYTYRWLPAEETPGPATVTLLREGGRAPATLQITQENGDVSFVLPEATPAANHLLTLKASLEGGVLDCQGVASCSGSIFHSSDYEVAVAQ</sequence>
<dbReference type="PATRIC" id="fig|394096.3.peg.1306"/>
<keyword evidence="3" id="KW-1185">Reference proteome</keyword>
<feature type="chain" id="PRO_5001799989" evidence="1">
    <location>
        <begin position="19"/>
        <end position="263"/>
    </location>
</feature>
<dbReference type="STRING" id="394096.DB31_3659"/>
<dbReference type="EMBL" id="JMCB01000002">
    <property type="protein sequence ID" value="KFE71529.1"/>
    <property type="molecule type" value="Genomic_DNA"/>
</dbReference>
<reference evidence="2 3" key="1">
    <citation type="submission" date="2014-04" db="EMBL/GenBank/DDBJ databases">
        <title>Genome assembly of Hyalangium minutum DSM 14724.</title>
        <authorList>
            <person name="Sharma G."/>
            <person name="Subramanian S."/>
        </authorList>
    </citation>
    <scope>NUCLEOTIDE SEQUENCE [LARGE SCALE GENOMIC DNA]</scope>
    <source>
        <strain evidence="2 3">DSM 14724</strain>
    </source>
</reference>
<accession>A0A085WV16</accession>
<evidence type="ECO:0000313" key="2">
    <source>
        <dbReference type="EMBL" id="KFE71529.1"/>
    </source>
</evidence>
<name>A0A085WV16_9BACT</name>